<dbReference type="HAMAP" id="MF_01440">
    <property type="entry name" value="CheD"/>
    <property type="match status" value="1"/>
</dbReference>
<comment type="similarity">
    <text evidence="3">Belongs to the CheD family.</text>
</comment>
<comment type="function">
    <text evidence="3">Probably deamidates glutamine residues to glutamate on methyl-accepting chemotaxis receptors (MCPs), playing an important role in chemotaxis.</text>
</comment>
<organism evidence="4 5">
    <name type="scientific">Cellvibrio fontiphilus</name>
    <dbReference type="NCBI Taxonomy" id="1815559"/>
    <lineage>
        <taxon>Bacteria</taxon>
        <taxon>Pseudomonadati</taxon>
        <taxon>Pseudomonadota</taxon>
        <taxon>Gammaproteobacteria</taxon>
        <taxon>Cellvibrionales</taxon>
        <taxon>Cellvibrionaceae</taxon>
        <taxon>Cellvibrio</taxon>
    </lineage>
</organism>
<gene>
    <name evidence="3" type="primary">cheD</name>
    <name evidence="4" type="ORF">ACFODX_11945</name>
</gene>
<dbReference type="Proteomes" id="UP001595555">
    <property type="component" value="Unassembled WGS sequence"/>
</dbReference>
<protein>
    <recommendedName>
        <fullName evidence="3">Probable chemoreceptor glutamine deamidase CheD</fullName>
        <ecNumber evidence="3">3.5.1.44</ecNumber>
    </recommendedName>
</protein>
<evidence type="ECO:0000313" key="4">
    <source>
        <dbReference type="EMBL" id="MFC3116273.1"/>
    </source>
</evidence>
<sequence length="166" mass="18782">MTLPSSQDLHTIHPGDWYFGSEYRRLHTLLGSCVALTAWHPQLKIGGLCHYLLPASPYDHVQQALRNKPESDCRYADNALAAMKFAMLQYAQLREFHIAVFGGGDMFAFNSPASIGYDNIRYARQWLQREQIQPYRVDVGGTISRSLTLIVATGEIHVKHYQMNAG</sequence>
<dbReference type="CDD" id="cd16352">
    <property type="entry name" value="CheD"/>
    <property type="match status" value="1"/>
</dbReference>
<dbReference type="InterPro" id="IPR038592">
    <property type="entry name" value="CheD-like_sf"/>
</dbReference>
<reference evidence="5" key="1">
    <citation type="journal article" date="2019" name="Int. J. Syst. Evol. Microbiol.">
        <title>The Global Catalogue of Microorganisms (GCM) 10K type strain sequencing project: providing services to taxonomists for standard genome sequencing and annotation.</title>
        <authorList>
            <consortium name="The Broad Institute Genomics Platform"/>
            <consortium name="The Broad Institute Genome Sequencing Center for Infectious Disease"/>
            <person name="Wu L."/>
            <person name="Ma J."/>
        </authorList>
    </citation>
    <scope>NUCLEOTIDE SEQUENCE [LARGE SCALE GENOMIC DNA]</scope>
    <source>
        <strain evidence="5">KCTC 52237</strain>
    </source>
</reference>
<dbReference type="Pfam" id="PF03975">
    <property type="entry name" value="CheD"/>
    <property type="match status" value="1"/>
</dbReference>
<dbReference type="InterPro" id="IPR005659">
    <property type="entry name" value="Chemorcpt_Glu_NH3ase_CheD"/>
</dbReference>
<comment type="caution">
    <text evidence="4">The sequence shown here is derived from an EMBL/GenBank/DDBJ whole genome shotgun (WGS) entry which is preliminary data.</text>
</comment>
<dbReference type="EMBL" id="JBHRTF010000004">
    <property type="protein sequence ID" value="MFC3116273.1"/>
    <property type="molecule type" value="Genomic_DNA"/>
</dbReference>
<dbReference type="Gene3D" id="3.30.1330.200">
    <property type="match status" value="1"/>
</dbReference>
<dbReference type="SUPFAM" id="SSF64438">
    <property type="entry name" value="CNF1/YfiH-like putative cysteine hydrolases"/>
    <property type="match status" value="1"/>
</dbReference>
<keyword evidence="5" id="KW-1185">Reference proteome</keyword>
<name>A0ABV7FKA7_9GAMM</name>
<keyword evidence="2 3" id="KW-0378">Hydrolase</keyword>
<dbReference type="RefSeq" id="WP_378119371.1">
    <property type="nucleotide sequence ID" value="NZ_JBHRTF010000004.1"/>
</dbReference>
<dbReference type="PANTHER" id="PTHR35147">
    <property type="entry name" value="CHEMORECEPTOR GLUTAMINE DEAMIDASE CHED-RELATED"/>
    <property type="match status" value="1"/>
</dbReference>
<evidence type="ECO:0000256" key="2">
    <source>
        <dbReference type="ARBA" id="ARBA00022801"/>
    </source>
</evidence>
<dbReference type="EC" id="3.5.1.44" evidence="3"/>
<dbReference type="InterPro" id="IPR011324">
    <property type="entry name" value="Cytotoxic_necrot_fac-like_cat"/>
</dbReference>
<evidence type="ECO:0000313" key="5">
    <source>
        <dbReference type="Proteomes" id="UP001595555"/>
    </source>
</evidence>
<evidence type="ECO:0000256" key="1">
    <source>
        <dbReference type="ARBA" id="ARBA00022500"/>
    </source>
</evidence>
<comment type="catalytic activity">
    <reaction evidence="3">
        <text>L-glutaminyl-[protein] + H2O = L-glutamyl-[protein] + NH4(+)</text>
        <dbReference type="Rhea" id="RHEA:16441"/>
        <dbReference type="Rhea" id="RHEA-COMP:10207"/>
        <dbReference type="Rhea" id="RHEA-COMP:10208"/>
        <dbReference type="ChEBI" id="CHEBI:15377"/>
        <dbReference type="ChEBI" id="CHEBI:28938"/>
        <dbReference type="ChEBI" id="CHEBI:29973"/>
        <dbReference type="ChEBI" id="CHEBI:30011"/>
        <dbReference type="EC" id="3.5.1.44"/>
    </reaction>
</comment>
<proteinExistence type="inferred from homology"/>
<accession>A0ABV7FKA7</accession>
<keyword evidence="1 3" id="KW-0145">Chemotaxis</keyword>
<evidence type="ECO:0000256" key="3">
    <source>
        <dbReference type="HAMAP-Rule" id="MF_01440"/>
    </source>
</evidence>
<dbReference type="PANTHER" id="PTHR35147:SF3">
    <property type="entry name" value="CHEMORECEPTOR GLUTAMINE DEAMIDASE CHED 1-RELATED"/>
    <property type="match status" value="1"/>
</dbReference>